<dbReference type="InterPro" id="IPR003680">
    <property type="entry name" value="Flavodoxin_fold"/>
</dbReference>
<protein>
    <submittedName>
        <fullName evidence="3">NAD(P)H oxidoreductase</fullName>
    </submittedName>
</protein>
<feature type="domain" description="Flavodoxin-like fold" evidence="2">
    <location>
        <begin position="3"/>
        <end position="168"/>
    </location>
</feature>
<sequence length="203" mass="23627">MARVLIQFAHPALSKSNVHRVLMDYCRNLKNVTFNDLYESYPDMFIDVDREQRLLLQHDIIVFQYPLYWYSSPAIVKQWLDLVLEHNWAYGARGKALVGKKLLCVISCGGGSDAYTDMGRNHYPVHQFLHPFEQTARTCNMEYLPPFVMYGTYRTTKDDIVQFGEDYQTILSTLTHDKLNMLNYQDATYFNELLPALHTAGAR</sequence>
<dbReference type="AlphaFoldDB" id="A0A6M0ICU8"/>
<dbReference type="InterPro" id="IPR029039">
    <property type="entry name" value="Flavoprotein-like_sf"/>
</dbReference>
<proteinExistence type="predicted"/>
<keyword evidence="4" id="KW-1185">Reference proteome</keyword>
<comment type="caution">
    <text evidence="3">The sequence shown here is derived from an EMBL/GenBank/DDBJ whole genome shotgun (WGS) entry which is preliminary data.</text>
</comment>
<reference evidence="3 4" key="1">
    <citation type="submission" date="2020-02" db="EMBL/GenBank/DDBJ databases">
        <title>Draft genome sequence of two Spirosoma agri KCTC 52727 and Spirosoma terrae KCTC 52035.</title>
        <authorList>
            <person name="Rojas J."/>
            <person name="Ambika Manirajan B."/>
            <person name="Ratering S."/>
            <person name="Suarez C."/>
            <person name="Schnell S."/>
        </authorList>
    </citation>
    <scope>NUCLEOTIDE SEQUENCE [LARGE SCALE GENOMIC DNA]</scope>
    <source>
        <strain evidence="3 4">KCTC 52727</strain>
    </source>
</reference>
<evidence type="ECO:0000256" key="1">
    <source>
        <dbReference type="ARBA" id="ARBA00023002"/>
    </source>
</evidence>
<name>A0A6M0ICU8_9BACT</name>
<dbReference type="RefSeq" id="WP_164035232.1">
    <property type="nucleotide sequence ID" value="NZ_JAAGNZ010000001.1"/>
</dbReference>
<keyword evidence="1" id="KW-0560">Oxidoreductase</keyword>
<dbReference type="GO" id="GO:0009055">
    <property type="term" value="F:electron transfer activity"/>
    <property type="evidence" value="ECO:0007669"/>
    <property type="project" value="TreeGrafter"/>
</dbReference>
<dbReference type="PANTHER" id="PTHR47307">
    <property type="entry name" value="GLUTATHIONE-REGULATED POTASSIUM-EFFLUX SYSTEM ANCILLARY PROTEIN KEFG"/>
    <property type="match status" value="1"/>
</dbReference>
<dbReference type="InterPro" id="IPR046980">
    <property type="entry name" value="KefG/KefF"/>
</dbReference>
<dbReference type="Gene3D" id="3.40.50.360">
    <property type="match status" value="1"/>
</dbReference>
<dbReference type="Pfam" id="PF02525">
    <property type="entry name" value="Flavodoxin_2"/>
    <property type="match status" value="1"/>
</dbReference>
<dbReference type="Proteomes" id="UP000477386">
    <property type="component" value="Unassembled WGS sequence"/>
</dbReference>
<organism evidence="3 4">
    <name type="scientific">Spirosoma agri</name>
    <dbReference type="NCBI Taxonomy" id="1987381"/>
    <lineage>
        <taxon>Bacteria</taxon>
        <taxon>Pseudomonadati</taxon>
        <taxon>Bacteroidota</taxon>
        <taxon>Cytophagia</taxon>
        <taxon>Cytophagales</taxon>
        <taxon>Cytophagaceae</taxon>
        <taxon>Spirosoma</taxon>
    </lineage>
</organism>
<dbReference type="PANTHER" id="PTHR47307:SF1">
    <property type="entry name" value="GLUTATHIONE-REGULATED POTASSIUM-EFFLUX SYSTEM ANCILLARY PROTEIN KEFG"/>
    <property type="match status" value="1"/>
</dbReference>
<dbReference type="EMBL" id="JAAGNZ010000001">
    <property type="protein sequence ID" value="NEU65938.1"/>
    <property type="molecule type" value="Genomic_DNA"/>
</dbReference>
<accession>A0A6M0ICU8</accession>
<evidence type="ECO:0000259" key="2">
    <source>
        <dbReference type="Pfam" id="PF02525"/>
    </source>
</evidence>
<gene>
    <name evidence="3" type="ORF">GK091_03525</name>
</gene>
<evidence type="ECO:0000313" key="4">
    <source>
        <dbReference type="Proteomes" id="UP000477386"/>
    </source>
</evidence>
<dbReference type="GO" id="GO:0010181">
    <property type="term" value="F:FMN binding"/>
    <property type="evidence" value="ECO:0007669"/>
    <property type="project" value="TreeGrafter"/>
</dbReference>
<evidence type="ECO:0000313" key="3">
    <source>
        <dbReference type="EMBL" id="NEU65938.1"/>
    </source>
</evidence>
<dbReference type="SUPFAM" id="SSF52218">
    <property type="entry name" value="Flavoproteins"/>
    <property type="match status" value="1"/>
</dbReference>
<dbReference type="GO" id="GO:0003955">
    <property type="term" value="F:NAD(P)H dehydrogenase (quinone) activity"/>
    <property type="evidence" value="ECO:0007669"/>
    <property type="project" value="TreeGrafter"/>
</dbReference>